<reference evidence="5 6" key="1">
    <citation type="submission" date="2020-10" db="EMBL/GenBank/DDBJ databases">
        <title>Draft genome sequences of plant-associated actinobacteria.</title>
        <authorList>
            <person name="Tarlachkov S.V."/>
            <person name="Starodumova I.P."/>
            <person name="Dorofeeva L.V."/>
            <person name="Prisyazhnaya N.V."/>
            <person name="Roubtsova T.V."/>
            <person name="Chizhov V.N."/>
            <person name="Nadler S.A."/>
            <person name="Subbotin S.A."/>
            <person name="Evtushenko L.I."/>
        </authorList>
    </citation>
    <scope>NUCLEOTIDE SEQUENCE [LARGE SCALE GENOMIC DNA]</scope>
    <source>
        <strain evidence="5 6">VKM Ac-2886</strain>
    </source>
</reference>
<evidence type="ECO:0000256" key="1">
    <source>
        <dbReference type="SAM" id="MobiDB-lite"/>
    </source>
</evidence>
<dbReference type="InterPro" id="IPR049049">
    <property type="entry name" value="Beta-AFase-like_GH127_C"/>
</dbReference>
<dbReference type="Proteomes" id="UP000634579">
    <property type="component" value="Unassembled WGS sequence"/>
</dbReference>
<dbReference type="InterPro" id="IPR012878">
    <property type="entry name" value="Beta-AFase-like_GH127_cat"/>
</dbReference>
<dbReference type="GO" id="GO:0005975">
    <property type="term" value="P:carbohydrate metabolic process"/>
    <property type="evidence" value="ECO:0007669"/>
    <property type="project" value="InterPro"/>
</dbReference>
<sequence>MPTSLDTSAAASRDGRHARPGGPVSPTRSRLTPLDAAEIRLVDGFWSERQRLNADVILRHCEEWMERIGWTSNLDRAASGEEGWEHAGIEFVDSEIHKLLEGMAWELGRPVDADDPAAVAAHVDLADRFARLVSRVAAAQDPDGYLHTSFGRPWQRPRYSDLEWGHELYSMGHLIQAGVAAHRTGTSDELVGVVTRVADHLWEAFGPDGRVAVCGHPEVEVALVELGRALEEPRYVELARLFVERRGHGLLGQIEYGAEYFQDDVPVRDADVLRGHAVRALYLAAGALDVAVETGDAELADAVRRQWEETVRARTYVTGGMGSHHQDEAFGADFELPPDRAYAETCAGIASNMLSWRLLLQDDDPRYADLIERTLLNTVLASPREDGRAFFYTNTLHQRTPGTAPDEDEVNARALASLRAPWFEVSCCPTNVARTLASMELTFATRSPDGVQIHQLGSYDVDTVLEDGTPVALSVRSGYPYAGDVSVAFREDTGREVELAVRIPAWARTATLTEPGGSPLEVRGRRALVHRRFRAGDEVRLDLPMAARFVIPDPRIDAVRGQVAVERGPLVLALESTDVPSGQVGDVAVDTGSAPALTERGARVRLSRTVADVADWPYGHGVDRVDRVEPLGEVDLVPYASWANRGPSTMRVWIPVAAGRS</sequence>
<feature type="domain" description="Non-reducing end beta-L-arabinofuranosidase-like GH127 middle" evidence="3">
    <location>
        <begin position="452"/>
        <end position="545"/>
    </location>
</feature>
<evidence type="ECO:0000259" key="3">
    <source>
        <dbReference type="Pfam" id="PF20736"/>
    </source>
</evidence>
<feature type="compositionally biased region" description="Polar residues" evidence="1">
    <location>
        <begin position="1"/>
        <end position="10"/>
    </location>
</feature>
<dbReference type="InterPro" id="IPR049046">
    <property type="entry name" value="Beta-AFase-like_GH127_middle"/>
</dbReference>
<evidence type="ECO:0000313" key="5">
    <source>
        <dbReference type="EMBL" id="MBF4631025.1"/>
    </source>
</evidence>
<dbReference type="EMBL" id="JADKRP010000001">
    <property type="protein sequence ID" value="MBF4631025.1"/>
    <property type="molecule type" value="Genomic_DNA"/>
</dbReference>
<feature type="domain" description="Non-reducing end beta-L-arabinofuranosidase-like GH127 catalytic" evidence="2">
    <location>
        <begin position="39"/>
        <end position="439"/>
    </location>
</feature>
<dbReference type="PANTHER" id="PTHR43465:SF2">
    <property type="entry name" value="DUF1680 DOMAIN PROTEIN (AFU_ORTHOLOGUE AFUA_1G08910)"/>
    <property type="match status" value="1"/>
</dbReference>
<organism evidence="5 6">
    <name type="scientific">Clavibacter phaseoli</name>
    <dbReference type="NCBI Taxonomy" id="1734031"/>
    <lineage>
        <taxon>Bacteria</taxon>
        <taxon>Bacillati</taxon>
        <taxon>Actinomycetota</taxon>
        <taxon>Actinomycetes</taxon>
        <taxon>Micrococcales</taxon>
        <taxon>Microbacteriaceae</taxon>
        <taxon>Clavibacter</taxon>
    </lineage>
</organism>
<dbReference type="InterPro" id="IPR049174">
    <property type="entry name" value="Beta-AFase-like"/>
</dbReference>
<proteinExistence type="predicted"/>
<dbReference type="PANTHER" id="PTHR43465">
    <property type="entry name" value="DUF1680 DOMAIN PROTEIN (AFU_ORTHOLOGUE AFUA_1G08910)"/>
    <property type="match status" value="1"/>
</dbReference>
<comment type="caution">
    <text evidence="5">The sequence shown here is derived from an EMBL/GenBank/DDBJ whole genome shotgun (WGS) entry which is preliminary data.</text>
</comment>
<feature type="domain" description="Non-reducing end beta-L-arabinofuranosidase-like GH127 C-terminal" evidence="4">
    <location>
        <begin position="548"/>
        <end position="655"/>
    </location>
</feature>
<dbReference type="Pfam" id="PF20737">
    <property type="entry name" value="Glyco_hydro127C"/>
    <property type="match status" value="1"/>
</dbReference>
<keyword evidence="5" id="KW-0378">Hydrolase</keyword>
<dbReference type="GO" id="GO:0016787">
    <property type="term" value="F:hydrolase activity"/>
    <property type="evidence" value="ECO:0007669"/>
    <property type="project" value="UniProtKB-KW"/>
</dbReference>
<dbReference type="InterPro" id="IPR008928">
    <property type="entry name" value="6-hairpin_glycosidase_sf"/>
</dbReference>
<name>A0A8I0SAC7_9MICO</name>
<keyword evidence="6" id="KW-1185">Reference proteome</keyword>
<evidence type="ECO:0000313" key="6">
    <source>
        <dbReference type="Proteomes" id="UP000634579"/>
    </source>
</evidence>
<accession>A0A8I0SAC7</accession>
<gene>
    <name evidence="5" type="ORF">ITJ42_07345</name>
</gene>
<feature type="region of interest" description="Disordered" evidence="1">
    <location>
        <begin position="1"/>
        <end position="30"/>
    </location>
</feature>
<dbReference type="Pfam" id="PF20736">
    <property type="entry name" value="Glyco_hydro127M"/>
    <property type="match status" value="1"/>
</dbReference>
<dbReference type="AlphaFoldDB" id="A0A8I0SAC7"/>
<evidence type="ECO:0000259" key="2">
    <source>
        <dbReference type="Pfam" id="PF07944"/>
    </source>
</evidence>
<dbReference type="Pfam" id="PF07944">
    <property type="entry name" value="Beta-AFase-like_GH127_cat"/>
    <property type="match status" value="1"/>
</dbReference>
<protein>
    <submittedName>
        <fullName evidence="5">Glycoside hydrolase family 127 protein</fullName>
    </submittedName>
</protein>
<evidence type="ECO:0000259" key="4">
    <source>
        <dbReference type="Pfam" id="PF20737"/>
    </source>
</evidence>
<dbReference type="SUPFAM" id="SSF48208">
    <property type="entry name" value="Six-hairpin glycosidases"/>
    <property type="match status" value="1"/>
</dbReference>